<evidence type="ECO:0000259" key="13">
    <source>
        <dbReference type="Pfam" id="PF23598"/>
    </source>
</evidence>
<dbReference type="STRING" id="4155.A0A022PU11"/>
<dbReference type="InterPro" id="IPR055414">
    <property type="entry name" value="LRR_R13L4/SHOC2-like"/>
</dbReference>
<dbReference type="EMBL" id="KI632363">
    <property type="protein sequence ID" value="EYU17740.1"/>
    <property type="molecule type" value="Genomic_DNA"/>
</dbReference>
<dbReference type="Pfam" id="PF23559">
    <property type="entry name" value="WHD_DRP"/>
    <property type="match status" value="1"/>
</dbReference>
<dbReference type="Gene3D" id="1.10.8.430">
    <property type="entry name" value="Helical domain of apoptotic protease-activating factors"/>
    <property type="match status" value="1"/>
</dbReference>
<evidence type="ECO:0000256" key="10">
    <source>
        <dbReference type="ARBA" id="ARBA00022840"/>
    </source>
</evidence>
<dbReference type="Proteomes" id="UP000030748">
    <property type="component" value="Unassembled WGS sequence"/>
</dbReference>
<reference evidence="14 15" key="1">
    <citation type="journal article" date="2013" name="Proc. Natl. Acad. Sci. U.S.A.">
        <title>Fine-scale variation in meiotic recombination in Mimulus inferred from population shotgun sequencing.</title>
        <authorList>
            <person name="Hellsten U."/>
            <person name="Wright K.M."/>
            <person name="Jenkins J."/>
            <person name="Shu S."/>
            <person name="Yuan Y."/>
            <person name="Wessler S.R."/>
            <person name="Schmutz J."/>
            <person name="Willis J.H."/>
            <person name="Rokhsar D.S."/>
        </authorList>
    </citation>
    <scope>NUCLEOTIDE SEQUENCE [LARGE SCALE GENOMIC DNA]</scope>
    <source>
        <strain evidence="15">cv. DUN x IM62</strain>
    </source>
</reference>
<feature type="domain" description="Disease resistance protein winged helix" evidence="12">
    <location>
        <begin position="386"/>
        <end position="434"/>
    </location>
</feature>
<comment type="similarity">
    <text evidence="3">Belongs to the disease resistance NB-LRR family.</text>
</comment>
<dbReference type="GO" id="GO:0009626">
    <property type="term" value="P:plant-type hypersensitive response"/>
    <property type="evidence" value="ECO:0007669"/>
    <property type="project" value="UniProtKB-KW"/>
</dbReference>
<dbReference type="SUPFAM" id="SSF52058">
    <property type="entry name" value="L domain-like"/>
    <property type="match status" value="1"/>
</dbReference>
<dbReference type="InterPro" id="IPR032675">
    <property type="entry name" value="LRR_dom_sf"/>
</dbReference>
<evidence type="ECO:0000256" key="3">
    <source>
        <dbReference type="ARBA" id="ARBA00008894"/>
    </source>
</evidence>
<dbReference type="SUPFAM" id="SSF52540">
    <property type="entry name" value="P-loop containing nucleoside triphosphate hydrolases"/>
    <property type="match status" value="1"/>
</dbReference>
<feature type="domain" description="Disease resistance R13L4/SHOC-2-like LRR" evidence="13">
    <location>
        <begin position="517"/>
        <end position="800"/>
    </location>
</feature>
<evidence type="ECO:0000256" key="8">
    <source>
        <dbReference type="ARBA" id="ARBA00022741"/>
    </source>
</evidence>
<keyword evidence="7" id="KW-0677">Repeat</keyword>
<keyword evidence="15" id="KW-1185">Reference proteome</keyword>
<dbReference type="AlphaFoldDB" id="A0A022PU11"/>
<protein>
    <recommendedName>
        <fullName evidence="16">NB-ARC domain-containing protein</fullName>
    </recommendedName>
</protein>
<evidence type="ECO:0008006" key="16">
    <source>
        <dbReference type="Google" id="ProtNLM"/>
    </source>
</evidence>
<evidence type="ECO:0000256" key="9">
    <source>
        <dbReference type="ARBA" id="ARBA00022821"/>
    </source>
</evidence>
<dbReference type="Pfam" id="PF23598">
    <property type="entry name" value="LRR_14"/>
    <property type="match status" value="1"/>
</dbReference>
<evidence type="ECO:0000256" key="2">
    <source>
        <dbReference type="ARBA" id="ARBA00004496"/>
    </source>
</evidence>
<dbReference type="eggNOG" id="KOG4658">
    <property type="taxonomic scope" value="Eukaryota"/>
</dbReference>
<evidence type="ECO:0000313" key="14">
    <source>
        <dbReference type="EMBL" id="EYU17740.1"/>
    </source>
</evidence>
<proteinExistence type="inferred from homology"/>
<dbReference type="PANTHER" id="PTHR23155:SF1152">
    <property type="entry name" value="AAA+ ATPASE DOMAIN-CONTAINING PROTEIN"/>
    <property type="match status" value="1"/>
</dbReference>
<feature type="domain" description="NB-ARC" evidence="11">
    <location>
        <begin position="183"/>
        <end position="287"/>
    </location>
</feature>
<dbReference type="Pfam" id="PF00931">
    <property type="entry name" value="NB-ARC"/>
    <property type="match status" value="1"/>
</dbReference>
<accession>A0A022PU11</accession>
<dbReference type="InterPro" id="IPR027417">
    <property type="entry name" value="P-loop_NTPase"/>
</dbReference>
<dbReference type="Gene3D" id="3.40.50.300">
    <property type="entry name" value="P-loop containing nucleotide triphosphate hydrolases"/>
    <property type="match status" value="1"/>
</dbReference>
<dbReference type="GO" id="GO:0043531">
    <property type="term" value="F:ADP binding"/>
    <property type="evidence" value="ECO:0007669"/>
    <property type="project" value="InterPro"/>
</dbReference>
<keyword evidence="6" id="KW-0381">Hypersensitive response</keyword>
<dbReference type="GO" id="GO:0005737">
    <property type="term" value="C:cytoplasm"/>
    <property type="evidence" value="ECO:0007669"/>
    <property type="project" value="UniProtKB-SubCell"/>
</dbReference>
<organism evidence="14 15">
    <name type="scientific">Erythranthe guttata</name>
    <name type="common">Yellow monkey flower</name>
    <name type="synonym">Mimulus guttatus</name>
    <dbReference type="NCBI Taxonomy" id="4155"/>
    <lineage>
        <taxon>Eukaryota</taxon>
        <taxon>Viridiplantae</taxon>
        <taxon>Streptophyta</taxon>
        <taxon>Embryophyta</taxon>
        <taxon>Tracheophyta</taxon>
        <taxon>Spermatophyta</taxon>
        <taxon>Magnoliopsida</taxon>
        <taxon>eudicotyledons</taxon>
        <taxon>Gunneridae</taxon>
        <taxon>Pentapetalae</taxon>
        <taxon>asterids</taxon>
        <taxon>lamiids</taxon>
        <taxon>Lamiales</taxon>
        <taxon>Phrymaceae</taxon>
        <taxon>Erythranthe</taxon>
    </lineage>
</organism>
<dbReference type="PANTHER" id="PTHR23155">
    <property type="entry name" value="DISEASE RESISTANCE PROTEIN RP"/>
    <property type="match status" value="1"/>
</dbReference>
<dbReference type="InterPro" id="IPR044974">
    <property type="entry name" value="Disease_R_plants"/>
</dbReference>
<evidence type="ECO:0000313" key="15">
    <source>
        <dbReference type="Proteomes" id="UP000030748"/>
    </source>
</evidence>
<keyword evidence="9" id="KW-0611">Plant defense</keyword>
<name>A0A022PU11_ERYGU</name>
<dbReference type="InterPro" id="IPR058922">
    <property type="entry name" value="WHD_DRP"/>
</dbReference>
<sequence length="854" mass="98302">MAYAAVISLKQTIDRLVNPSHTSMVQYSSPEIMKILYEEVRSLQEVLEGLDKSIGSICMERMNTLDGQIRETIWKLEDVIETQVSNQFLSQNEERSSHDAADPFLISIDLEELKQDFDSLIETVKKMKEDYIQELRNPLPQQVKDAQSRHDNYLGCNKSKMVGVSRLFSEIQAQLIEGTPSKKTTLAKALFEDSTIVDHFECRVWVTVGPTYRDKEILRSILDQGNPGTDTMPDDELADYLSKRLKNRIWLVVLDDVWNSQVLSDLLRLLPDKRNGNRVLVTSRIHEEASWEVFCHKVFDKMPCPVELKEAGKKIAENCEGLPLTIVKVANLLFKADKTTEYWNEVAAKKQHSVFLNAYAEMLEVLLPSYYYLPQHLKAFFLYMGILPQNYGIPLSKLINLWKAEGFLEPNPLTDFEQFVKKCLDELISRNVVIFRRKMYFFGSYSTSAKIEKYYLNSAFLYMCVKEAGRSKFYQVLNSYTEDAEEGMKSQRRLCIHNNVLFAIEDAYNSIASVSTVRSLLCTGPYHQYAVPICLEYLRLLRVLDALTIRFYKFPIEVLIKLIQLRYLALTYDENLPASISKLWNLQFFIIRQHLSIVKSPENSSYLPMEIWDMKQLEHLEIMGNDLPNPNCEEESLLPNLLTLLDVSPKSCTKSVFKRLPNLKKLGIRIESESNADELLSCFDYISHLNGLETLKCTIENPVFTSGVVVGARLPIFFPKCLKKLCLSGLGYPWEEMTKIGSLPNLRVLKLHCNAFRGPKWETRGGEFPSLEYLLIEDSDLAVWTIGDNSFNLLGHLNIRHCYKLKEIQGNYLNCIRKIEVVDCNPLAAYYARQILFVGIDVRSSWEEDDKINA</sequence>
<dbReference type="Gene3D" id="1.10.10.10">
    <property type="entry name" value="Winged helix-like DNA-binding domain superfamily/Winged helix DNA-binding domain"/>
    <property type="match status" value="1"/>
</dbReference>
<keyword evidence="10" id="KW-0067">ATP-binding</keyword>
<evidence type="ECO:0000256" key="5">
    <source>
        <dbReference type="ARBA" id="ARBA00022614"/>
    </source>
</evidence>
<keyword evidence="8" id="KW-0547">Nucleotide-binding</keyword>
<evidence type="ECO:0000259" key="11">
    <source>
        <dbReference type="Pfam" id="PF00931"/>
    </source>
</evidence>
<dbReference type="InterPro" id="IPR042197">
    <property type="entry name" value="Apaf_helical"/>
</dbReference>
<evidence type="ECO:0000256" key="1">
    <source>
        <dbReference type="ARBA" id="ARBA00002074"/>
    </source>
</evidence>
<evidence type="ECO:0000256" key="7">
    <source>
        <dbReference type="ARBA" id="ARBA00022737"/>
    </source>
</evidence>
<evidence type="ECO:0000256" key="6">
    <source>
        <dbReference type="ARBA" id="ARBA00022667"/>
    </source>
</evidence>
<dbReference type="InterPro" id="IPR036388">
    <property type="entry name" value="WH-like_DNA-bd_sf"/>
</dbReference>
<comment type="function">
    <text evidence="1">Confers resistance to late blight (Phytophthora infestans) races carrying the avirulence gene Avr1. Resistance proteins guard the plant against pathogens that contain an appropriate avirulence protein via an indirect interaction with this avirulence protein. That triggers a defense system including the hypersensitive response, which restricts the pathogen growth.</text>
</comment>
<evidence type="ECO:0000256" key="4">
    <source>
        <dbReference type="ARBA" id="ARBA00022490"/>
    </source>
</evidence>
<dbReference type="Gene3D" id="3.80.10.10">
    <property type="entry name" value="Ribonuclease Inhibitor"/>
    <property type="match status" value="1"/>
</dbReference>
<dbReference type="InterPro" id="IPR002182">
    <property type="entry name" value="NB-ARC"/>
</dbReference>
<keyword evidence="5" id="KW-0433">Leucine-rich repeat</keyword>
<evidence type="ECO:0000259" key="12">
    <source>
        <dbReference type="Pfam" id="PF23559"/>
    </source>
</evidence>
<comment type="subcellular location">
    <subcellularLocation>
        <location evidence="2">Cytoplasm</location>
    </subcellularLocation>
</comment>
<gene>
    <name evidence="14" type="ORF">MIMGU_mgv1a018663mg</name>
</gene>
<keyword evidence="4" id="KW-0963">Cytoplasm</keyword>
<dbReference type="Gene3D" id="1.20.5.4130">
    <property type="match status" value="1"/>
</dbReference>